<protein>
    <submittedName>
        <fullName evidence="2">Uncharacterized protein</fullName>
    </submittedName>
</protein>
<evidence type="ECO:0000313" key="3">
    <source>
        <dbReference type="Proteomes" id="UP000535543"/>
    </source>
</evidence>
<dbReference type="RefSeq" id="WP_169588910.1">
    <property type="nucleotide sequence ID" value="NZ_VCQU01000005.1"/>
</dbReference>
<evidence type="ECO:0000313" key="2">
    <source>
        <dbReference type="EMBL" id="NMN96722.1"/>
    </source>
</evidence>
<dbReference type="EMBL" id="VCQU01000005">
    <property type="protein sequence ID" value="NMN96722.1"/>
    <property type="molecule type" value="Genomic_DNA"/>
</dbReference>
<feature type="compositionally biased region" description="Polar residues" evidence="1">
    <location>
        <begin position="154"/>
        <end position="170"/>
    </location>
</feature>
<name>A0A848KJ70_9NOCA</name>
<gene>
    <name evidence="2" type="ORF">FGL95_16920</name>
</gene>
<keyword evidence="3" id="KW-1185">Reference proteome</keyword>
<feature type="compositionally biased region" description="Basic and acidic residues" evidence="1">
    <location>
        <begin position="179"/>
        <end position="197"/>
    </location>
</feature>
<accession>A0A848KJ70</accession>
<proteinExistence type="predicted"/>
<dbReference type="Proteomes" id="UP000535543">
    <property type="component" value="Unassembled WGS sequence"/>
</dbReference>
<feature type="region of interest" description="Disordered" evidence="1">
    <location>
        <begin position="154"/>
        <end position="197"/>
    </location>
</feature>
<organism evidence="2 3">
    <name type="scientific">Antrihabitans stalactiti</name>
    <dbReference type="NCBI Taxonomy" id="2584121"/>
    <lineage>
        <taxon>Bacteria</taxon>
        <taxon>Bacillati</taxon>
        <taxon>Actinomycetota</taxon>
        <taxon>Actinomycetes</taxon>
        <taxon>Mycobacteriales</taxon>
        <taxon>Nocardiaceae</taxon>
        <taxon>Antrihabitans</taxon>
    </lineage>
</organism>
<reference evidence="2 3" key="1">
    <citation type="submission" date="2019-05" db="EMBL/GenBank/DDBJ databases">
        <authorList>
            <person name="Lee S.D."/>
        </authorList>
    </citation>
    <scope>NUCLEOTIDE SEQUENCE [LARGE SCALE GENOMIC DNA]</scope>
    <source>
        <strain evidence="2 3">YC2-7</strain>
    </source>
</reference>
<dbReference type="AlphaFoldDB" id="A0A848KJ70"/>
<sequence length="197" mass="21453">MTTIRIGELPAPLLPFFQQYLTNRGNQKTMNYRSRWLFPGTPAGHHITAQTLMHQFRAAGIDIQAIRNAALHDLVKEIDAASLADLLGYTSQTINIHAARGGPNGHLTLATIGHTYAPWVSIASIHSTPSASCRPCRSLTGDGAKYRTNTADAGTATTQNHRSHPTQVSPTCLPYNRVGDPHSHRDASSRDVHLFGQ</sequence>
<comment type="caution">
    <text evidence="2">The sequence shown here is derived from an EMBL/GenBank/DDBJ whole genome shotgun (WGS) entry which is preliminary data.</text>
</comment>
<reference evidence="2 3" key="2">
    <citation type="submission" date="2020-06" db="EMBL/GenBank/DDBJ databases">
        <title>Antribacter stalactiti gen. nov., sp. nov., a new member of the family Nacardiaceae isolated from a cave.</title>
        <authorList>
            <person name="Kim I.S."/>
        </authorList>
    </citation>
    <scope>NUCLEOTIDE SEQUENCE [LARGE SCALE GENOMIC DNA]</scope>
    <source>
        <strain evidence="2 3">YC2-7</strain>
    </source>
</reference>
<evidence type="ECO:0000256" key="1">
    <source>
        <dbReference type="SAM" id="MobiDB-lite"/>
    </source>
</evidence>